<evidence type="ECO:0000256" key="2">
    <source>
        <dbReference type="ARBA" id="ARBA00006222"/>
    </source>
</evidence>
<protein>
    <recommendedName>
        <fullName evidence="5">Hsp90 chaperone protein kinase-targeting subunit</fullName>
    </recommendedName>
</protein>
<feature type="compositionally biased region" description="Acidic residues" evidence="6">
    <location>
        <begin position="233"/>
        <end position="246"/>
    </location>
</feature>
<evidence type="ECO:0000259" key="7">
    <source>
        <dbReference type="SMART" id="SM01069"/>
    </source>
</evidence>
<dbReference type="GO" id="GO:0019901">
    <property type="term" value="F:protein kinase binding"/>
    <property type="evidence" value="ECO:0007669"/>
    <property type="project" value="InterPro"/>
</dbReference>
<reference evidence="10" key="1">
    <citation type="journal article" date="2020" name="Nat. Commun.">
        <title>Large-scale genome sequencing of mycorrhizal fungi provides insights into the early evolution of symbiotic traits.</title>
        <authorList>
            <person name="Miyauchi S."/>
            <person name="Kiss E."/>
            <person name="Kuo A."/>
            <person name="Drula E."/>
            <person name="Kohler A."/>
            <person name="Sanchez-Garcia M."/>
            <person name="Morin E."/>
            <person name="Andreopoulos B."/>
            <person name="Barry K.W."/>
            <person name="Bonito G."/>
            <person name="Buee M."/>
            <person name="Carver A."/>
            <person name="Chen C."/>
            <person name="Cichocki N."/>
            <person name="Clum A."/>
            <person name="Culley D."/>
            <person name="Crous P.W."/>
            <person name="Fauchery L."/>
            <person name="Girlanda M."/>
            <person name="Hayes R.D."/>
            <person name="Keri Z."/>
            <person name="LaButti K."/>
            <person name="Lipzen A."/>
            <person name="Lombard V."/>
            <person name="Magnuson J."/>
            <person name="Maillard F."/>
            <person name="Murat C."/>
            <person name="Nolan M."/>
            <person name="Ohm R.A."/>
            <person name="Pangilinan J."/>
            <person name="Pereira M.F."/>
            <person name="Perotto S."/>
            <person name="Peter M."/>
            <person name="Pfister S."/>
            <person name="Riley R."/>
            <person name="Sitrit Y."/>
            <person name="Stielow J.B."/>
            <person name="Szollosi G."/>
            <person name="Zifcakova L."/>
            <person name="Stursova M."/>
            <person name="Spatafora J.W."/>
            <person name="Tedersoo L."/>
            <person name="Vaario L.M."/>
            <person name="Yamada A."/>
            <person name="Yan M."/>
            <person name="Wang P."/>
            <person name="Xu J."/>
            <person name="Bruns T."/>
            <person name="Baldrian P."/>
            <person name="Vilgalys R."/>
            <person name="Dunand C."/>
            <person name="Henrissat B."/>
            <person name="Grigoriev I.V."/>
            <person name="Hibbett D."/>
            <person name="Nagy L.G."/>
            <person name="Martin F.M."/>
        </authorList>
    </citation>
    <scope>NUCLEOTIDE SEQUENCE</scope>
    <source>
        <strain evidence="10">UH-Tt-Lm1</strain>
    </source>
</reference>
<name>A0A9P6H970_9AGAM</name>
<comment type="similarity">
    <text evidence="2">Belongs to the CDC37 family.</text>
</comment>
<keyword evidence="3" id="KW-0963">Cytoplasm</keyword>
<evidence type="ECO:0000256" key="6">
    <source>
        <dbReference type="SAM" id="MobiDB-lite"/>
    </source>
</evidence>
<evidence type="ECO:0000256" key="1">
    <source>
        <dbReference type="ARBA" id="ARBA00004496"/>
    </source>
</evidence>
<feature type="domain" description="Cdc37 C-terminal" evidence="7">
    <location>
        <begin position="386"/>
        <end position="488"/>
    </location>
</feature>
<reference evidence="10" key="2">
    <citation type="submission" date="2020-11" db="EMBL/GenBank/DDBJ databases">
        <authorList>
            <consortium name="DOE Joint Genome Institute"/>
            <person name="Kuo A."/>
            <person name="Miyauchi S."/>
            <person name="Kiss E."/>
            <person name="Drula E."/>
            <person name="Kohler A."/>
            <person name="Sanchez-Garcia M."/>
            <person name="Andreopoulos B."/>
            <person name="Barry K.W."/>
            <person name="Bonito G."/>
            <person name="Buee M."/>
            <person name="Carver A."/>
            <person name="Chen C."/>
            <person name="Cichocki N."/>
            <person name="Clum A."/>
            <person name="Culley D."/>
            <person name="Crous P.W."/>
            <person name="Fauchery L."/>
            <person name="Girlanda M."/>
            <person name="Hayes R."/>
            <person name="Keri Z."/>
            <person name="Labutti K."/>
            <person name="Lipzen A."/>
            <person name="Lombard V."/>
            <person name="Magnuson J."/>
            <person name="Maillard F."/>
            <person name="Morin E."/>
            <person name="Murat C."/>
            <person name="Nolan M."/>
            <person name="Ohm R."/>
            <person name="Pangilinan J."/>
            <person name="Pereira M."/>
            <person name="Perotto S."/>
            <person name="Peter M."/>
            <person name="Riley R."/>
            <person name="Sitrit Y."/>
            <person name="Stielow B."/>
            <person name="Szollosi G."/>
            <person name="Zifcakova L."/>
            <person name="Stursova M."/>
            <person name="Spatafora J.W."/>
            <person name="Tedersoo L."/>
            <person name="Vaario L.-M."/>
            <person name="Yamada A."/>
            <person name="Yan M."/>
            <person name="Wang P."/>
            <person name="Xu J."/>
            <person name="Bruns T."/>
            <person name="Baldrian P."/>
            <person name="Vilgalys R."/>
            <person name="Henrissat B."/>
            <person name="Grigoriev I.V."/>
            <person name="Hibbett D."/>
            <person name="Nagy L.G."/>
            <person name="Martin F.M."/>
        </authorList>
    </citation>
    <scope>NUCLEOTIDE SEQUENCE</scope>
    <source>
        <strain evidence="10">UH-Tt-Lm1</strain>
    </source>
</reference>
<dbReference type="SMART" id="SM01071">
    <property type="entry name" value="CDC37_N"/>
    <property type="match status" value="1"/>
</dbReference>
<dbReference type="GO" id="GO:0031072">
    <property type="term" value="F:heat shock protein binding"/>
    <property type="evidence" value="ECO:0007669"/>
    <property type="project" value="TreeGrafter"/>
</dbReference>
<dbReference type="Pfam" id="PF03234">
    <property type="entry name" value="CDC37_N"/>
    <property type="match status" value="1"/>
</dbReference>
<dbReference type="PANTHER" id="PTHR12800:SF4">
    <property type="entry name" value="HSP90 CO-CHAPERONE CDC37"/>
    <property type="match status" value="1"/>
</dbReference>
<evidence type="ECO:0000259" key="8">
    <source>
        <dbReference type="SMART" id="SM01070"/>
    </source>
</evidence>
<dbReference type="SUPFAM" id="SSF101391">
    <property type="entry name" value="Hsp90 co-chaperone CDC37"/>
    <property type="match status" value="1"/>
</dbReference>
<evidence type="ECO:0000256" key="3">
    <source>
        <dbReference type="ARBA" id="ARBA00022490"/>
    </source>
</evidence>
<feature type="compositionally biased region" description="Basic and acidic residues" evidence="6">
    <location>
        <begin position="156"/>
        <end position="175"/>
    </location>
</feature>
<dbReference type="SMART" id="SM01069">
    <property type="entry name" value="CDC37_C"/>
    <property type="match status" value="1"/>
</dbReference>
<evidence type="ECO:0000256" key="5">
    <source>
        <dbReference type="ARBA" id="ARBA00031396"/>
    </source>
</evidence>
<dbReference type="GO" id="GO:0051082">
    <property type="term" value="F:unfolded protein binding"/>
    <property type="evidence" value="ECO:0007669"/>
    <property type="project" value="TreeGrafter"/>
</dbReference>
<keyword evidence="11" id="KW-1185">Reference proteome</keyword>
<dbReference type="InterPro" id="IPR013874">
    <property type="entry name" value="Cdc37_Hsp90-bd"/>
</dbReference>
<dbReference type="GO" id="GO:0006457">
    <property type="term" value="P:protein folding"/>
    <property type="evidence" value="ECO:0007669"/>
    <property type="project" value="TreeGrafter"/>
</dbReference>
<proteinExistence type="inferred from homology"/>
<dbReference type="Pfam" id="PF08565">
    <property type="entry name" value="CDC37_M"/>
    <property type="match status" value="1"/>
</dbReference>
<feature type="domain" description="Cdc37 N-terminal" evidence="9">
    <location>
        <begin position="2"/>
        <end position="181"/>
    </location>
</feature>
<comment type="subcellular location">
    <subcellularLocation>
        <location evidence="1">Cytoplasm</location>
    </subcellularLocation>
</comment>
<dbReference type="InterPro" id="IPR013873">
    <property type="entry name" value="Cdc37_C"/>
</dbReference>
<dbReference type="Proteomes" id="UP000736335">
    <property type="component" value="Unassembled WGS sequence"/>
</dbReference>
<feature type="region of interest" description="Disordered" evidence="6">
    <location>
        <begin position="156"/>
        <end position="246"/>
    </location>
</feature>
<dbReference type="SMART" id="SM01070">
    <property type="entry name" value="CDC37_M"/>
    <property type="match status" value="1"/>
</dbReference>
<dbReference type="Pfam" id="PF08564">
    <property type="entry name" value="CDC37_C"/>
    <property type="match status" value="1"/>
</dbReference>
<keyword evidence="4" id="KW-0143">Chaperone</keyword>
<dbReference type="InterPro" id="IPR013855">
    <property type="entry name" value="Cdc37_N_dom"/>
</dbReference>
<feature type="domain" description="Cdc37 Hsp90 binding" evidence="8">
    <location>
        <begin position="185"/>
        <end position="367"/>
    </location>
</feature>
<dbReference type="Gene3D" id="1.20.58.610">
    <property type="entry name" value="Cdc37, Hsp90 binding domain"/>
    <property type="match status" value="1"/>
</dbReference>
<dbReference type="GO" id="GO:0051087">
    <property type="term" value="F:protein-folding chaperone binding"/>
    <property type="evidence" value="ECO:0007669"/>
    <property type="project" value="TreeGrafter"/>
</dbReference>
<dbReference type="EMBL" id="WIUZ02000013">
    <property type="protein sequence ID" value="KAF9781704.1"/>
    <property type="molecule type" value="Genomic_DNA"/>
</dbReference>
<accession>A0A9P6H970</accession>
<gene>
    <name evidence="10" type="ORF">BJ322DRAFT_1077713</name>
</gene>
<sequence>MPLNYSKWDALEVSDDSDIEGHPNVDHKSLVRWKQRQIHEDREARKHKIATLKADIQSNPIMQKRLREVRDGVKEKGAGFFSATVERLEKQPSSERPPAPLEGTYDGMLLSLLRRSADDVKNLGIVSGDPRLDEELIKSLDEHLRRMPEFMEKAQTDLEHEEAEQKKKITSEDIRPGFSSAYVPSKPEPAPLPGASSTTSTKKETKKTTTVEYEVLNPKSVSSSPNAPPPEQQEGDEVDEDDEETVPEMTPVIAEFSKLPIKGFQESWDFIKAHRDVVVPGASDALLVAGYRAEREGKHKYAKQCVHQSLLLQYGEKLGRDGVSVFFNKMINADQRAVTVFMDDVENTYEHIVTRVKANNEEEEALRQGSEQIQLVPENPDAEISFNIPDGPPPETIKLEGEGMENMNPETVRKALQMQWDVFENFEDDMKAALKSQKLESVNKVLGAMKIDEAERVVELLQVSGILSFSESGIRDETGQGASQDEDVD</sequence>
<evidence type="ECO:0000259" key="9">
    <source>
        <dbReference type="SMART" id="SM01071"/>
    </source>
</evidence>
<evidence type="ECO:0000313" key="11">
    <source>
        <dbReference type="Proteomes" id="UP000736335"/>
    </source>
</evidence>
<dbReference type="InterPro" id="IPR004918">
    <property type="entry name" value="Cdc37"/>
</dbReference>
<evidence type="ECO:0000313" key="10">
    <source>
        <dbReference type="EMBL" id="KAF9781704.1"/>
    </source>
</evidence>
<dbReference type="GO" id="GO:0050821">
    <property type="term" value="P:protein stabilization"/>
    <property type="evidence" value="ECO:0007669"/>
    <property type="project" value="TreeGrafter"/>
</dbReference>
<comment type="caution">
    <text evidence="10">The sequence shown here is derived from an EMBL/GenBank/DDBJ whole genome shotgun (WGS) entry which is preliminary data.</text>
</comment>
<dbReference type="GO" id="GO:0005737">
    <property type="term" value="C:cytoplasm"/>
    <property type="evidence" value="ECO:0007669"/>
    <property type="project" value="UniProtKB-SubCell"/>
</dbReference>
<dbReference type="AlphaFoldDB" id="A0A9P6H970"/>
<dbReference type="PANTHER" id="PTHR12800">
    <property type="entry name" value="CDC37-RELATED"/>
    <property type="match status" value="1"/>
</dbReference>
<dbReference type="InterPro" id="IPR038189">
    <property type="entry name" value="Cdc37_Hsp90-bd_sf"/>
</dbReference>
<dbReference type="OrthoDB" id="440202at2759"/>
<organism evidence="10 11">
    <name type="scientific">Thelephora terrestris</name>
    <dbReference type="NCBI Taxonomy" id="56493"/>
    <lineage>
        <taxon>Eukaryota</taxon>
        <taxon>Fungi</taxon>
        <taxon>Dikarya</taxon>
        <taxon>Basidiomycota</taxon>
        <taxon>Agaricomycotina</taxon>
        <taxon>Agaricomycetes</taxon>
        <taxon>Thelephorales</taxon>
        <taxon>Thelephoraceae</taxon>
        <taxon>Thelephora</taxon>
    </lineage>
</organism>
<evidence type="ECO:0000256" key="4">
    <source>
        <dbReference type="ARBA" id="ARBA00023186"/>
    </source>
</evidence>